<dbReference type="EMBL" id="AQHF01000034">
    <property type="protein sequence ID" value="MBE0349110.1"/>
    <property type="molecule type" value="Genomic_DNA"/>
</dbReference>
<sequence>MTQHYFGNWYNDYTSGNLTVLKNALEAGDTKTVAALSEELFDSYLDVTAALEIKEIEKYAEIMGDVLTDIKLDVCMGELVDHHQPGYIEMACRNSIALGIGFPFYDYYSTEMTANRMEFDVEFFESTVEPGFKQLHQAGRMSITVFFKLVCDIVGYLDPIPYTADYLFRLLQRPEIDISTFSEEEFTECLDVCFGFYHLNPEIFRLFVKQAKGRKATESTEVWQESREFYLITYQFTSSFGERCAWYEHEESYIDAFTELKHSGIVSDVEAEVVDCLRADRLDKLAEVFINA</sequence>
<evidence type="ECO:0000313" key="2">
    <source>
        <dbReference type="Proteomes" id="UP000660708"/>
    </source>
</evidence>
<accession>A0A8I0T6G3</accession>
<name>A0A8I0T6G3_9GAMM</name>
<dbReference type="RefSeq" id="WP_147391501.1">
    <property type="nucleotide sequence ID" value="NZ_AQHF01000034.1"/>
</dbReference>
<proteinExistence type="predicted"/>
<dbReference type="Proteomes" id="UP000660708">
    <property type="component" value="Unassembled WGS sequence"/>
</dbReference>
<gene>
    <name evidence="1" type="ORF">PPEP_b1032</name>
</gene>
<organism evidence="1 2">
    <name type="scientific">Pseudoalteromonas peptidolytica F12-50-A1</name>
    <dbReference type="NCBI Taxonomy" id="1315280"/>
    <lineage>
        <taxon>Bacteria</taxon>
        <taxon>Pseudomonadati</taxon>
        <taxon>Pseudomonadota</taxon>
        <taxon>Gammaproteobacteria</taxon>
        <taxon>Alteromonadales</taxon>
        <taxon>Pseudoalteromonadaceae</taxon>
        <taxon>Pseudoalteromonas</taxon>
    </lineage>
</organism>
<reference evidence="1 2" key="1">
    <citation type="submission" date="2015-06" db="EMBL/GenBank/DDBJ databases">
        <title>Genome sequence of Pseudoalteromonas peptidolytica.</title>
        <authorList>
            <person name="Xie B.-B."/>
            <person name="Rong J.-C."/>
            <person name="Qin Q.-L."/>
            <person name="Zhang Y.-Z."/>
        </authorList>
    </citation>
    <scope>NUCLEOTIDE SEQUENCE [LARGE SCALE GENOMIC DNA]</scope>
    <source>
        <strain evidence="1 2">F12-50-A1</strain>
    </source>
</reference>
<comment type="caution">
    <text evidence="1">The sequence shown here is derived from an EMBL/GenBank/DDBJ whole genome shotgun (WGS) entry which is preliminary data.</text>
</comment>
<evidence type="ECO:0000313" key="1">
    <source>
        <dbReference type="EMBL" id="MBE0349110.1"/>
    </source>
</evidence>
<keyword evidence="2" id="KW-1185">Reference proteome</keyword>
<dbReference type="AlphaFoldDB" id="A0A8I0T6G3"/>
<protein>
    <submittedName>
        <fullName evidence="1">Uncharacterized protein</fullName>
    </submittedName>
</protein>